<protein>
    <submittedName>
        <fullName evidence="1">Uncharacterized protein</fullName>
    </submittedName>
</protein>
<proteinExistence type="predicted"/>
<comment type="caution">
    <text evidence="1">The sequence shown here is derived from an EMBL/GenBank/DDBJ whole genome shotgun (WGS) entry which is preliminary data.</text>
</comment>
<reference evidence="1 2" key="1">
    <citation type="submission" date="2019-01" db="EMBL/GenBank/DDBJ databases">
        <title>Coherence of Microcystis species and biogeography revealed through population genomics.</title>
        <authorList>
            <person name="Perez-Carrascal O.M."/>
            <person name="Terrat Y."/>
            <person name="Giani A."/>
            <person name="Fortin N."/>
            <person name="Tromas N."/>
            <person name="Shapiro B.J."/>
        </authorList>
    </citation>
    <scope>NUCLEOTIDE SEQUENCE [LARGE SCALE GENOMIC DNA]</scope>
    <source>
        <strain evidence="1">Mw_QC_S_20081001_S30D</strain>
    </source>
</reference>
<organism evidence="1 2">
    <name type="scientific">Microcystis wesenbergii Mw_QC_S_20081001_S30D</name>
    <dbReference type="NCBI Taxonomy" id="2486245"/>
    <lineage>
        <taxon>Bacteria</taxon>
        <taxon>Bacillati</taxon>
        <taxon>Cyanobacteriota</taxon>
        <taxon>Cyanophyceae</taxon>
        <taxon>Oscillatoriophycideae</taxon>
        <taxon>Chroococcales</taxon>
        <taxon>Microcystaceae</taxon>
        <taxon>Microcystis</taxon>
    </lineage>
</organism>
<name>A0A552JGE5_9CHRO</name>
<accession>A0A552JGE5</accession>
<evidence type="ECO:0000313" key="1">
    <source>
        <dbReference type="EMBL" id="TRU94797.1"/>
    </source>
</evidence>
<dbReference type="EMBL" id="SFAT01000150">
    <property type="protein sequence ID" value="TRU94797.1"/>
    <property type="molecule type" value="Genomic_DNA"/>
</dbReference>
<gene>
    <name evidence="1" type="ORF">EWV75_15120</name>
</gene>
<dbReference type="AlphaFoldDB" id="A0A552JGE5"/>
<evidence type="ECO:0000313" key="2">
    <source>
        <dbReference type="Proteomes" id="UP000320523"/>
    </source>
</evidence>
<sequence>MSCLYHIRYYTSHFVTFFSAYREGREQQAKGRRQESGVSIQESVFRSQYSGVSIQESGDRRLFYLFSPHPTSLITAY</sequence>
<dbReference type="Proteomes" id="UP000320523">
    <property type="component" value="Unassembled WGS sequence"/>
</dbReference>